<accession>A0A286U9H4</accession>
<evidence type="ECO:0000313" key="7">
    <source>
        <dbReference type="Proteomes" id="UP000217199"/>
    </source>
</evidence>
<dbReference type="PANTHER" id="PTHR46512:SF1">
    <property type="entry name" value="PEPTIDYLPROLYL ISOMERASE"/>
    <property type="match status" value="1"/>
</dbReference>
<proteinExistence type="predicted"/>
<evidence type="ECO:0000256" key="3">
    <source>
        <dbReference type="ARBA" id="ARBA00022803"/>
    </source>
</evidence>
<keyword evidence="2" id="KW-0677">Repeat</keyword>
<evidence type="ECO:0000256" key="2">
    <source>
        <dbReference type="ARBA" id="ARBA00022737"/>
    </source>
</evidence>
<evidence type="ECO:0000256" key="1">
    <source>
        <dbReference type="ARBA" id="ARBA00022553"/>
    </source>
</evidence>
<dbReference type="GO" id="GO:0044183">
    <property type="term" value="F:protein folding chaperone"/>
    <property type="evidence" value="ECO:0007669"/>
    <property type="project" value="TreeGrafter"/>
</dbReference>
<dbReference type="GO" id="GO:0005829">
    <property type="term" value="C:cytosol"/>
    <property type="evidence" value="ECO:0007669"/>
    <property type="project" value="TreeGrafter"/>
</dbReference>
<evidence type="ECO:0000313" key="6">
    <source>
        <dbReference type="EMBL" id="PAV16220.1"/>
    </source>
</evidence>
<evidence type="ECO:0000256" key="4">
    <source>
        <dbReference type="PROSITE-ProRule" id="PRU00339"/>
    </source>
</evidence>
<feature type="region of interest" description="Disordered" evidence="5">
    <location>
        <begin position="179"/>
        <end position="205"/>
    </location>
</feature>
<dbReference type="AlphaFoldDB" id="A0A286U9H4"/>
<organism evidence="6 7">
    <name type="scientific">Pyrrhoderma noxium</name>
    <dbReference type="NCBI Taxonomy" id="2282107"/>
    <lineage>
        <taxon>Eukaryota</taxon>
        <taxon>Fungi</taxon>
        <taxon>Dikarya</taxon>
        <taxon>Basidiomycota</taxon>
        <taxon>Agaricomycotina</taxon>
        <taxon>Agaricomycetes</taxon>
        <taxon>Hymenochaetales</taxon>
        <taxon>Hymenochaetaceae</taxon>
        <taxon>Pyrrhoderma</taxon>
    </lineage>
</organism>
<sequence length="205" mass="23225">MPKIEDLDANQMQIFLEGKKYKEEGDIAFTSGGDIKEALKNYHKALLQWKGLTRESPVNANKEKGDNGELKGYIEKVYNNMSACHIKQGNWQRALETADKALEINDKNHKAQFRKAKALGALGYFDKAEPILTDLLSKNTAEAPAIKAELDALRKEDKERERKANQKLRGFLNSTKEIFDEKTAPKLDTPENETETSAKIEEIKE</sequence>
<dbReference type="InterPro" id="IPR050754">
    <property type="entry name" value="FKBP4/5/8-like"/>
</dbReference>
<dbReference type="InParanoid" id="A0A286U9H4"/>
<keyword evidence="1" id="KW-0597">Phosphoprotein</keyword>
<dbReference type="Pfam" id="PF07719">
    <property type="entry name" value="TPR_2"/>
    <property type="match status" value="1"/>
</dbReference>
<dbReference type="GO" id="GO:0005740">
    <property type="term" value="C:mitochondrial envelope"/>
    <property type="evidence" value="ECO:0007669"/>
    <property type="project" value="TreeGrafter"/>
</dbReference>
<feature type="repeat" description="TPR" evidence="4">
    <location>
        <begin position="75"/>
        <end position="108"/>
    </location>
</feature>
<dbReference type="InterPro" id="IPR011990">
    <property type="entry name" value="TPR-like_helical_dom_sf"/>
</dbReference>
<gene>
    <name evidence="6" type="ORF">PNOK_0784000</name>
</gene>
<keyword evidence="7" id="KW-1185">Reference proteome</keyword>
<dbReference type="InterPro" id="IPR019734">
    <property type="entry name" value="TPR_rpt"/>
</dbReference>
<reference evidence="6 7" key="1">
    <citation type="journal article" date="2017" name="Mol. Ecol.">
        <title>Comparative and population genomic landscape of Phellinus noxius: A hypervariable fungus causing root rot in trees.</title>
        <authorList>
            <person name="Chung C.L."/>
            <person name="Lee T.J."/>
            <person name="Akiba M."/>
            <person name="Lee H.H."/>
            <person name="Kuo T.H."/>
            <person name="Liu D."/>
            <person name="Ke H.M."/>
            <person name="Yokoi T."/>
            <person name="Roa M.B."/>
            <person name="Lu M.J."/>
            <person name="Chang Y.Y."/>
            <person name="Ann P.J."/>
            <person name="Tsai J.N."/>
            <person name="Chen C.Y."/>
            <person name="Tzean S.S."/>
            <person name="Ota Y."/>
            <person name="Hattori T."/>
            <person name="Sahashi N."/>
            <person name="Liou R.F."/>
            <person name="Kikuchi T."/>
            <person name="Tsai I.J."/>
        </authorList>
    </citation>
    <scope>NUCLEOTIDE SEQUENCE [LARGE SCALE GENOMIC DNA]</scope>
    <source>
        <strain evidence="6 7">FFPRI411160</strain>
    </source>
</reference>
<dbReference type="GO" id="GO:0016020">
    <property type="term" value="C:membrane"/>
    <property type="evidence" value="ECO:0007669"/>
    <property type="project" value="TreeGrafter"/>
</dbReference>
<dbReference type="EMBL" id="NBII01000008">
    <property type="protein sequence ID" value="PAV16220.1"/>
    <property type="molecule type" value="Genomic_DNA"/>
</dbReference>
<feature type="compositionally biased region" description="Basic and acidic residues" evidence="5">
    <location>
        <begin position="196"/>
        <end position="205"/>
    </location>
</feature>
<dbReference type="STRING" id="2282107.A0A286U9H4"/>
<dbReference type="OrthoDB" id="433738at2759"/>
<protein>
    <submittedName>
        <fullName evidence="6">Tetratricopeptide repeat 9c</fullName>
    </submittedName>
</protein>
<dbReference type="SMART" id="SM00028">
    <property type="entry name" value="TPR"/>
    <property type="match status" value="1"/>
</dbReference>
<dbReference type="GO" id="GO:0012505">
    <property type="term" value="C:endomembrane system"/>
    <property type="evidence" value="ECO:0007669"/>
    <property type="project" value="TreeGrafter"/>
</dbReference>
<dbReference type="SUPFAM" id="SSF48452">
    <property type="entry name" value="TPR-like"/>
    <property type="match status" value="1"/>
</dbReference>
<dbReference type="GO" id="GO:0043066">
    <property type="term" value="P:negative regulation of apoptotic process"/>
    <property type="evidence" value="ECO:0007669"/>
    <property type="project" value="TreeGrafter"/>
</dbReference>
<dbReference type="PROSITE" id="PS50005">
    <property type="entry name" value="TPR"/>
    <property type="match status" value="1"/>
</dbReference>
<feature type="compositionally biased region" description="Basic and acidic residues" evidence="5">
    <location>
        <begin position="179"/>
        <end position="189"/>
    </location>
</feature>
<name>A0A286U9H4_9AGAM</name>
<dbReference type="Proteomes" id="UP000217199">
    <property type="component" value="Unassembled WGS sequence"/>
</dbReference>
<dbReference type="InterPro" id="IPR013105">
    <property type="entry name" value="TPR_2"/>
</dbReference>
<keyword evidence="3 4" id="KW-0802">TPR repeat</keyword>
<dbReference type="PANTHER" id="PTHR46512">
    <property type="entry name" value="PEPTIDYLPROLYL ISOMERASE"/>
    <property type="match status" value="1"/>
</dbReference>
<evidence type="ECO:0000256" key="5">
    <source>
        <dbReference type="SAM" id="MobiDB-lite"/>
    </source>
</evidence>
<comment type="caution">
    <text evidence="6">The sequence shown here is derived from an EMBL/GenBank/DDBJ whole genome shotgun (WGS) entry which is preliminary data.</text>
</comment>
<dbReference type="Gene3D" id="1.25.40.10">
    <property type="entry name" value="Tetratricopeptide repeat domain"/>
    <property type="match status" value="1"/>
</dbReference>